<dbReference type="OrthoDB" id="10524169at2759"/>
<name>M1VA23_CYAM1</name>
<protein>
    <submittedName>
        <fullName evidence="3">Uncharacterized protein</fullName>
    </submittedName>
</protein>
<evidence type="ECO:0000313" key="3">
    <source>
        <dbReference type="EMBL" id="BAM81874.1"/>
    </source>
</evidence>
<dbReference type="RefSeq" id="XP_005537910.1">
    <property type="nucleotide sequence ID" value="XM_005537853.1"/>
</dbReference>
<dbReference type="KEGG" id="cme:CYME_CMP270C"/>
<organism evidence="3 4">
    <name type="scientific">Cyanidioschyzon merolae (strain NIES-3377 / 10D)</name>
    <name type="common">Unicellular red alga</name>
    <dbReference type="NCBI Taxonomy" id="280699"/>
    <lineage>
        <taxon>Eukaryota</taxon>
        <taxon>Rhodophyta</taxon>
        <taxon>Bangiophyceae</taxon>
        <taxon>Cyanidiales</taxon>
        <taxon>Cyanidiaceae</taxon>
        <taxon>Cyanidioschyzon</taxon>
    </lineage>
</organism>
<reference evidence="3 4" key="1">
    <citation type="journal article" date="2004" name="Nature">
        <title>Genome sequence of the ultrasmall unicellular red alga Cyanidioschyzon merolae 10D.</title>
        <authorList>
            <person name="Matsuzaki M."/>
            <person name="Misumi O."/>
            <person name="Shin-i T."/>
            <person name="Maruyama S."/>
            <person name="Takahara M."/>
            <person name="Miyagishima S."/>
            <person name="Mori T."/>
            <person name="Nishida K."/>
            <person name="Yagisawa F."/>
            <person name="Nishida K."/>
            <person name="Yoshida Y."/>
            <person name="Nishimura Y."/>
            <person name="Nakao S."/>
            <person name="Kobayashi T."/>
            <person name="Momoyama Y."/>
            <person name="Higashiyama T."/>
            <person name="Minoda A."/>
            <person name="Sano M."/>
            <person name="Nomoto H."/>
            <person name="Oishi K."/>
            <person name="Hayashi H."/>
            <person name="Ohta F."/>
            <person name="Nishizaka S."/>
            <person name="Haga S."/>
            <person name="Miura S."/>
            <person name="Morishita T."/>
            <person name="Kabeya Y."/>
            <person name="Terasawa K."/>
            <person name="Suzuki Y."/>
            <person name="Ishii Y."/>
            <person name="Asakawa S."/>
            <person name="Takano H."/>
            <person name="Ohta N."/>
            <person name="Kuroiwa H."/>
            <person name="Tanaka K."/>
            <person name="Shimizu N."/>
            <person name="Sugano S."/>
            <person name="Sato N."/>
            <person name="Nozaki H."/>
            <person name="Ogasawara N."/>
            <person name="Kohara Y."/>
            <person name="Kuroiwa T."/>
        </authorList>
    </citation>
    <scope>NUCLEOTIDE SEQUENCE [LARGE SCALE GENOMIC DNA]</scope>
    <source>
        <strain evidence="3 4">10D</strain>
    </source>
</reference>
<proteinExistence type="predicted"/>
<dbReference type="Proteomes" id="UP000007014">
    <property type="component" value="Chromosome 16"/>
</dbReference>
<dbReference type="GeneID" id="16996112"/>
<dbReference type="HOGENOM" id="CLU_1039597_0_0_1"/>
<sequence>MEQQSQRPSDASAWERGTPQPETSPRADLASLRHAEGYAEDPLLSTEFIGEIDVDQLVAELESQAPQLLSQGGGFFAESSFGESTRGAPEAREVPGIQRGTVAPAYVERSVSGGVGNAAASTGARRYSSGSAASASTRAVGLETAEVSSFEVSSLGKRPSALGSPFLHRSRSLTASMAAAAAAAAAGVGSSAEFRQQFEERLRKLEQDYMELCRYVNEIQANVAIERHVELHRLQRDNAELAALNRRLAEELARMQKRLQEGHGGAQS</sequence>
<keyword evidence="4" id="KW-1185">Reference proteome</keyword>
<gene>
    <name evidence="3" type="ORF">CYME_CMP270C</name>
</gene>
<dbReference type="AlphaFoldDB" id="M1VA23"/>
<reference evidence="3 4" key="2">
    <citation type="journal article" date="2007" name="BMC Biol.">
        <title>A 100%-complete sequence reveals unusually simple genomic features in the hot-spring red alga Cyanidioschyzon merolae.</title>
        <authorList>
            <person name="Nozaki H."/>
            <person name="Takano H."/>
            <person name="Misumi O."/>
            <person name="Terasawa K."/>
            <person name="Matsuzaki M."/>
            <person name="Maruyama S."/>
            <person name="Nishida K."/>
            <person name="Yagisawa F."/>
            <person name="Yoshida Y."/>
            <person name="Fujiwara T."/>
            <person name="Takio S."/>
            <person name="Tamura K."/>
            <person name="Chung S.J."/>
            <person name="Nakamura S."/>
            <person name="Kuroiwa H."/>
            <person name="Tanaka K."/>
            <person name="Sato N."/>
            <person name="Kuroiwa T."/>
        </authorList>
    </citation>
    <scope>NUCLEOTIDE SEQUENCE [LARGE SCALE GENOMIC DNA]</scope>
    <source>
        <strain evidence="3 4">10D</strain>
    </source>
</reference>
<evidence type="ECO:0000256" key="1">
    <source>
        <dbReference type="SAM" id="Coils"/>
    </source>
</evidence>
<dbReference type="EMBL" id="AP006498">
    <property type="protein sequence ID" value="BAM81874.1"/>
    <property type="molecule type" value="Genomic_DNA"/>
</dbReference>
<feature type="region of interest" description="Disordered" evidence="2">
    <location>
        <begin position="1"/>
        <end position="34"/>
    </location>
</feature>
<feature type="coiled-coil region" evidence="1">
    <location>
        <begin position="195"/>
        <end position="261"/>
    </location>
</feature>
<keyword evidence="1" id="KW-0175">Coiled coil</keyword>
<dbReference type="Gramene" id="CMP270CT">
    <property type="protein sequence ID" value="CMP270CT"/>
    <property type="gene ID" value="CMP270C"/>
</dbReference>
<accession>M1VA23</accession>
<evidence type="ECO:0000313" key="4">
    <source>
        <dbReference type="Proteomes" id="UP000007014"/>
    </source>
</evidence>
<evidence type="ECO:0000256" key="2">
    <source>
        <dbReference type="SAM" id="MobiDB-lite"/>
    </source>
</evidence>